<feature type="transmembrane region" description="Helical" evidence="13">
    <location>
        <begin position="331"/>
        <end position="350"/>
    </location>
</feature>
<dbReference type="GO" id="GO:0005886">
    <property type="term" value="C:plasma membrane"/>
    <property type="evidence" value="ECO:0007669"/>
    <property type="project" value="UniProtKB-SubCell"/>
</dbReference>
<evidence type="ECO:0000256" key="3">
    <source>
        <dbReference type="ARBA" id="ARBA00022448"/>
    </source>
</evidence>
<keyword evidence="12" id="KW-0479">Metal-binding</keyword>
<evidence type="ECO:0000256" key="6">
    <source>
        <dbReference type="ARBA" id="ARBA00022538"/>
    </source>
</evidence>
<proteinExistence type="inferred from homology"/>
<keyword evidence="15" id="KW-1185">Reference proteome</keyword>
<feature type="binding site" evidence="12">
    <location>
        <position position="111"/>
    </location>
    <ligand>
        <name>K(+)</name>
        <dbReference type="ChEBI" id="CHEBI:29103"/>
    </ligand>
</feature>
<comment type="subcellular location">
    <subcellularLocation>
        <location evidence="1">Cell inner membrane</location>
        <topology evidence="1">Multi-pass membrane protein</topology>
    </subcellularLocation>
</comment>
<dbReference type="GO" id="GO:0015379">
    <property type="term" value="F:potassium:chloride symporter activity"/>
    <property type="evidence" value="ECO:0007669"/>
    <property type="project" value="InterPro"/>
</dbReference>
<dbReference type="InterPro" id="IPR004772">
    <property type="entry name" value="TrkH"/>
</dbReference>
<evidence type="ECO:0000256" key="7">
    <source>
        <dbReference type="ARBA" id="ARBA00022692"/>
    </source>
</evidence>
<reference evidence="15" key="1">
    <citation type="submission" date="2016-01" db="EMBL/GenBank/DDBJ databases">
        <title>Draft genome sequence of Thermodesulfovibrio aggregans strain TGE-P1.</title>
        <authorList>
            <person name="Sekiguchi Y."/>
            <person name="Ohashi A."/>
            <person name="Matsuura N."/>
            <person name="Tourlousse M.D."/>
        </authorList>
    </citation>
    <scope>NUCLEOTIDE SEQUENCE [LARGE SCALE GENOMIC DNA]</scope>
    <source>
        <strain evidence="15">TGE-P1</strain>
    </source>
</reference>
<feature type="transmembrane region" description="Helical" evidence="13">
    <location>
        <begin position="274"/>
        <end position="294"/>
    </location>
</feature>
<organism evidence="14 15">
    <name type="scientific">Thermodesulfovibrio aggregans</name>
    <dbReference type="NCBI Taxonomy" id="86166"/>
    <lineage>
        <taxon>Bacteria</taxon>
        <taxon>Pseudomonadati</taxon>
        <taxon>Nitrospirota</taxon>
        <taxon>Thermodesulfovibrionia</taxon>
        <taxon>Thermodesulfovibrionales</taxon>
        <taxon>Thermodesulfovibrionaceae</taxon>
        <taxon>Thermodesulfovibrio</taxon>
    </lineage>
</organism>
<dbReference type="Pfam" id="PF02386">
    <property type="entry name" value="TrkH"/>
    <property type="match status" value="1"/>
</dbReference>
<feature type="transmembrane region" description="Helical" evidence="13">
    <location>
        <begin position="182"/>
        <end position="202"/>
    </location>
</feature>
<dbReference type="PANTHER" id="PTHR32024">
    <property type="entry name" value="TRK SYSTEM POTASSIUM UPTAKE PROTEIN TRKG-RELATED"/>
    <property type="match status" value="1"/>
</dbReference>
<evidence type="ECO:0000256" key="12">
    <source>
        <dbReference type="PIRSR" id="PIRSR006247-1"/>
    </source>
</evidence>
<dbReference type="InterPro" id="IPR003445">
    <property type="entry name" value="Cat_transpt"/>
</dbReference>
<protein>
    <submittedName>
        <fullName evidence="14">Trk system potassium uptake protein TrkH</fullName>
    </submittedName>
</protein>
<evidence type="ECO:0000313" key="15">
    <source>
        <dbReference type="Proteomes" id="UP000054976"/>
    </source>
</evidence>
<comment type="caution">
    <text evidence="14">The sequence shown here is derived from an EMBL/GenBank/DDBJ whole genome shotgun (WGS) entry which is preliminary data.</text>
</comment>
<feature type="transmembrane region" description="Helical" evidence="13">
    <location>
        <begin position="389"/>
        <end position="413"/>
    </location>
</feature>
<keyword evidence="9 13" id="KW-1133">Transmembrane helix</keyword>
<dbReference type="PIRSF" id="PIRSF006247">
    <property type="entry name" value="TrkH"/>
    <property type="match status" value="1"/>
</dbReference>
<feature type="transmembrane region" description="Helical" evidence="13">
    <location>
        <begin position="36"/>
        <end position="57"/>
    </location>
</feature>
<dbReference type="EMBL" id="BCNO01000001">
    <property type="protein sequence ID" value="GAQ94253.1"/>
    <property type="molecule type" value="Genomic_DNA"/>
</dbReference>
<feature type="binding site" evidence="12">
    <location>
        <position position="432"/>
    </location>
    <ligand>
        <name>K(+)</name>
        <dbReference type="ChEBI" id="CHEBI:29103"/>
    </ligand>
</feature>
<dbReference type="NCBIfam" id="TIGR00933">
    <property type="entry name" value="2a38"/>
    <property type="match status" value="1"/>
</dbReference>
<dbReference type="OrthoDB" id="9810952at2"/>
<comment type="similarity">
    <text evidence="2">Belongs to the TrkH potassium transport family.</text>
</comment>
<feature type="binding site" evidence="12">
    <location>
        <position position="431"/>
    </location>
    <ligand>
        <name>K(+)</name>
        <dbReference type="ChEBI" id="CHEBI:29103"/>
    </ligand>
</feature>
<evidence type="ECO:0000256" key="13">
    <source>
        <dbReference type="SAM" id="Phobius"/>
    </source>
</evidence>
<evidence type="ECO:0000256" key="1">
    <source>
        <dbReference type="ARBA" id="ARBA00004429"/>
    </source>
</evidence>
<dbReference type="Proteomes" id="UP000054976">
    <property type="component" value="Unassembled WGS sequence"/>
</dbReference>
<gene>
    <name evidence="14" type="ORF">TAGGR_1432</name>
</gene>
<sequence>MNFKTVINIIGIILVILSIFMTIPILVSIINHSQDTLALALSCFITFFCGTVMITLTKQYRHEELMYREAFMTVTLTWITVAFFGCLPYIFTGSVNSFTDAFFESMSGFTTTGSSIFVDVESLPAGLLFWRSMTQWIGGMGIIVFVLAVLPIMGIGGMQLFKAEVPEISVDKLRPRIIDTAKALWIIYIGITGIIIFLYYIAGMDLYDAFCHAFTTISTGGFSTKNASIAHFKNPALEYISCFGMFLGGINFALYFYLLKGNYKRLLKNAEFKFYFSVILVTICLLTIDLIPYYPSLSESFRYSIFQVISIMTTTGYATADYLKWSSFSQLTLLIIMFFGGMIGSTAGGLKQVRVYLMIKQISREFYQLVHPKAVLSLKLDDKFLNKELLGSIWGFVFLAIFVCALASIAMTATGLDLITSFSTVISSMNNVGPALGEAGPASNYSSIPAPGKWILIFCMLAGRLEYYTVLIVLTPAFWKR</sequence>
<feature type="transmembrane region" description="Helical" evidence="13">
    <location>
        <begin position="136"/>
        <end position="161"/>
    </location>
</feature>
<evidence type="ECO:0000256" key="9">
    <source>
        <dbReference type="ARBA" id="ARBA00022989"/>
    </source>
</evidence>
<dbReference type="GO" id="GO:0046872">
    <property type="term" value="F:metal ion binding"/>
    <property type="evidence" value="ECO:0007669"/>
    <property type="project" value="UniProtKB-KW"/>
</dbReference>
<evidence type="ECO:0000313" key="14">
    <source>
        <dbReference type="EMBL" id="GAQ94253.1"/>
    </source>
</evidence>
<keyword evidence="6" id="KW-0633">Potassium transport</keyword>
<dbReference type="AlphaFoldDB" id="A0A0U9HUG6"/>
<keyword evidence="3" id="KW-0813">Transport</keyword>
<feature type="binding site" evidence="12">
    <location>
        <position position="314"/>
    </location>
    <ligand>
        <name>K(+)</name>
        <dbReference type="ChEBI" id="CHEBI:29103"/>
    </ligand>
</feature>
<feature type="transmembrane region" description="Helical" evidence="13">
    <location>
        <begin position="236"/>
        <end position="258"/>
    </location>
</feature>
<evidence type="ECO:0000256" key="10">
    <source>
        <dbReference type="ARBA" id="ARBA00023065"/>
    </source>
</evidence>
<keyword evidence="5" id="KW-0997">Cell inner membrane</keyword>
<evidence type="ECO:0000256" key="4">
    <source>
        <dbReference type="ARBA" id="ARBA00022475"/>
    </source>
</evidence>
<keyword evidence="4" id="KW-1003">Cell membrane</keyword>
<name>A0A0U9HUG6_9BACT</name>
<evidence type="ECO:0000256" key="2">
    <source>
        <dbReference type="ARBA" id="ARBA00009137"/>
    </source>
</evidence>
<feature type="binding site" evidence="12">
    <location>
        <position position="315"/>
    </location>
    <ligand>
        <name>K(+)</name>
        <dbReference type="ChEBI" id="CHEBI:29103"/>
    </ligand>
</feature>
<feature type="transmembrane region" description="Helical" evidence="13">
    <location>
        <begin position="69"/>
        <end position="91"/>
    </location>
</feature>
<feature type="transmembrane region" description="Helical" evidence="13">
    <location>
        <begin position="454"/>
        <end position="479"/>
    </location>
</feature>
<evidence type="ECO:0000256" key="11">
    <source>
        <dbReference type="ARBA" id="ARBA00023136"/>
    </source>
</evidence>
<feature type="transmembrane region" description="Helical" evidence="13">
    <location>
        <begin position="7"/>
        <end position="30"/>
    </location>
</feature>
<feature type="binding site" evidence="12">
    <location>
        <position position="112"/>
    </location>
    <ligand>
        <name>K(+)</name>
        <dbReference type="ChEBI" id="CHEBI:29103"/>
    </ligand>
</feature>
<keyword evidence="8 12" id="KW-0630">Potassium</keyword>
<accession>A0A0U9HUG6</accession>
<evidence type="ECO:0000256" key="5">
    <source>
        <dbReference type="ARBA" id="ARBA00022519"/>
    </source>
</evidence>
<keyword evidence="10" id="KW-0406">Ion transport</keyword>
<evidence type="ECO:0000256" key="8">
    <source>
        <dbReference type="ARBA" id="ARBA00022958"/>
    </source>
</evidence>
<dbReference type="PANTHER" id="PTHR32024:SF2">
    <property type="entry name" value="TRK SYSTEM POTASSIUM UPTAKE PROTEIN TRKG-RELATED"/>
    <property type="match status" value="1"/>
</dbReference>
<keyword evidence="11 13" id="KW-0472">Membrane</keyword>
<keyword evidence="7 13" id="KW-0812">Transmembrane</keyword>
<feature type="binding site" evidence="12">
    <location>
        <position position="220"/>
    </location>
    <ligand>
        <name>K(+)</name>
        <dbReference type="ChEBI" id="CHEBI:29103"/>
    </ligand>
</feature>
<dbReference type="STRING" id="86166.TAGGR_1432"/>